<proteinExistence type="predicted"/>
<reference evidence="1" key="1">
    <citation type="submission" date="2020-04" db="EMBL/GenBank/DDBJ databases">
        <authorList>
            <person name="Chiriac C."/>
            <person name="Salcher M."/>
            <person name="Ghai R."/>
            <person name="Kavagutti S V."/>
        </authorList>
    </citation>
    <scope>NUCLEOTIDE SEQUENCE</scope>
</reference>
<protein>
    <submittedName>
        <fullName evidence="1">Uncharacterized protein</fullName>
    </submittedName>
</protein>
<organism evidence="1">
    <name type="scientific">uncultured Caudovirales phage</name>
    <dbReference type="NCBI Taxonomy" id="2100421"/>
    <lineage>
        <taxon>Viruses</taxon>
        <taxon>Duplodnaviria</taxon>
        <taxon>Heunggongvirae</taxon>
        <taxon>Uroviricota</taxon>
        <taxon>Caudoviricetes</taxon>
        <taxon>Peduoviridae</taxon>
        <taxon>Maltschvirus</taxon>
        <taxon>Maltschvirus maltsch</taxon>
    </lineage>
</organism>
<evidence type="ECO:0000313" key="2">
    <source>
        <dbReference type="EMBL" id="CAB4157701.1"/>
    </source>
</evidence>
<sequence>MNDTVFNMYVDLKKLINKAQKSEIKGAEHREMVQEWMLSTEVFERTCPDYLPKYERLVNNQESFTPEQIDFICYQIGNWYVEWKERLVIDLKKGTHRLGYAKEQLKTMICGD</sequence>
<evidence type="ECO:0000313" key="1">
    <source>
        <dbReference type="EMBL" id="CAB4151931.1"/>
    </source>
</evidence>
<evidence type="ECO:0000313" key="3">
    <source>
        <dbReference type="EMBL" id="CAB5225314.1"/>
    </source>
</evidence>
<name>A0A6J5N1D5_9CAUD</name>
<accession>A0A6J5N1D5</accession>
<gene>
    <name evidence="1" type="ORF">UFOVP590_42</name>
    <name evidence="2" type="ORF">UFOVP685_42</name>
    <name evidence="3" type="ORF">UFOVP750_10</name>
</gene>
<dbReference type="EMBL" id="LR796656">
    <property type="protein sequence ID" value="CAB4157701.1"/>
    <property type="molecule type" value="Genomic_DNA"/>
</dbReference>
<dbReference type="EMBL" id="LR796557">
    <property type="protein sequence ID" value="CAB4151931.1"/>
    <property type="molecule type" value="Genomic_DNA"/>
</dbReference>
<dbReference type="EMBL" id="LR798345">
    <property type="protein sequence ID" value="CAB5225314.1"/>
    <property type="molecule type" value="Genomic_DNA"/>
</dbReference>